<dbReference type="InterPro" id="IPR044835">
    <property type="entry name" value="ARF_plant"/>
</dbReference>
<evidence type="ECO:0000256" key="8">
    <source>
        <dbReference type="SAM" id="MobiDB-lite"/>
    </source>
</evidence>
<reference evidence="10 11" key="1">
    <citation type="journal article" date="2011" name="Nat. Genet.">
        <title>The genome of the mesopolyploid crop species Brassica rapa.</title>
        <authorList>
            <consortium name="Brassica rapa Genome Sequencing Project Consortium"/>
            <person name="Wang X."/>
            <person name="Wang H."/>
            <person name="Wang J."/>
            <person name="Sun R."/>
            <person name="Wu J."/>
            <person name="Liu S."/>
            <person name="Bai Y."/>
            <person name="Mun J.H."/>
            <person name="Bancroft I."/>
            <person name="Cheng F."/>
            <person name="Huang S."/>
            <person name="Li X."/>
            <person name="Hua W."/>
            <person name="Wang J."/>
            <person name="Wang X."/>
            <person name="Freeling M."/>
            <person name="Pires J.C."/>
            <person name="Paterson A.H."/>
            <person name="Chalhoub B."/>
            <person name="Wang B."/>
            <person name="Hayward A."/>
            <person name="Sharpe A.G."/>
            <person name="Park B.S."/>
            <person name="Weisshaar B."/>
            <person name="Liu B."/>
            <person name="Li B."/>
            <person name="Liu B."/>
            <person name="Tong C."/>
            <person name="Song C."/>
            <person name="Duran C."/>
            <person name="Peng C."/>
            <person name="Geng C."/>
            <person name="Koh C."/>
            <person name="Lin C."/>
            <person name="Edwards D."/>
            <person name="Mu D."/>
            <person name="Shen D."/>
            <person name="Soumpourou E."/>
            <person name="Li F."/>
            <person name="Fraser F."/>
            <person name="Conant G."/>
            <person name="Lassalle G."/>
            <person name="King G.J."/>
            <person name="Bonnema G."/>
            <person name="Tang H."/>
            <person name="Wang H."/>
            <person name="Belcram H."/>
            <person name="Zhou H."/>
            <person name="Hirakawa H."/>
            <person name="Abe H."/>
            <person name="Guo H."/>
            <person name="Wang H."/>
            <person name="Jin H."/>
            <person name="Parkin I.A."/>
            <person name="Batley J."/>
            <person name="Kim J.S."/>
            <person name="Just J."/>
            <person name="Li J."/>
            <person name="Xu J."/>
            <person name="Deng J."/>
            <person name="Kim J.A."/>
            <person name="Li J."/>
            <person name="Yu J."/>
            <person name="Meng J."/>
            <person name="Wang J."/>
            <person name="Min J."/>
            <person name="Poulain J."/>
            <person name="Wang J."/>
            <person name="Hatakeyama K."/>
            <person name="Wu K."/>
            <person name="Wang L."/>
            <person name="Fang L."/>
            <person name="Trick M."/>
            <person name="Links M.G."/>
            <person name="Zhao M."/>
            <person name="Jin M."/>
            <person name="Ramchiary N."/>
            <person name="Drou N."/>
            <person name="Berkman P.J."/>
            <person name="Cai Q."/>
            <person name="Huang Q."/>
            <person name="Li R."/>
            <person name="Tabata S."/>
            <person name="Cheng S."/>
            <person name="Zhang S."/>
            <person name="Zhang S."/>
            <person name="Huang S."/>
            <person name="Sato S."/>
            <person name="Sun S."/>
            <person name="Kwon S.J."/>
            <person name="Choi S.R."/>
            <person name="Lee T.H."/>
            <person name="Fan W."/>
            <person name="Zhao X."/>
            <person name="Tan X."/>
            <person name="Xu X."/>
            <person name="Wang Y."/>
            <person name="Qiu Y."/>
            <person name="Yin Y."/>
            <person name="Li Y."/>
            <person name="Du Y."/>
            <person name="Liao Y."/>
            <person name="Lim Y."/>
            <person name="Narusaka Y."/>
            <person name="Wang Y."/>
            <person name="Wang Z."/>
            <person name="Li Z."/>
            <person name="Wang Z."/>
            <person name="Xiong Z."/>
            <person name="Zhang Z."/>
        </authorList>
    </citation>
    <scope>NUCLEOTIDE SEQUENCE [LARGE SCALE GENOMIC DNA]</scope>
    <source>
        <strain evidence="10 11">cv. Chiifu-401-42</strain>
    </source>
</reference>
<evidence type="ECO:0000256" key="5">
    <source>
        <dbReference type="ARBA" id="ARBA00023163"/>
    </source>
</evidence>
<sequence>MVIGQDENAVEKEAPPPPPPRFQVHSFCKTLTASDTSTHGGFSVLRRHADECLPPLDMSRQPPTQELVAKDLHSNEWRFRHIFRGQPRRHLLQSGWSVFVSSKRLVAGDAFIFLRTSPSEFIVPFDQYMESVKNNYSIGMRFKMRFEGEEAPEQRFTGTIVGIEDSDPTRWAKSKWRSLKVRWDETSSIPRPERVSPWKIEPALAPPALSPVPMTRPKRPRSNMAPSSPDSSMHIKEGKVFNC</sequence>
<dbReference type="InterPro" id="IPR010525">
    <property type="entry name" value="ARF_dom"/>
</dbReference>
<keyword evidence="7" id="KW-0927">Auxin signaling pathway</keyword>
<dbReference type="Gene3D" id="2.40.330.10">
    <property type="entry name" value="DNA-binding pseudobarrel domain"/>
    <property type="match status" value="1"/>
</dbReference>
<dbReference type="GO" id="GO:0003677">
    <property type="term" value="F:DNA binding"/>
    <property type="evidence" value="ECO:0007669"/>
    <property type="project" value="UniProtKB-KW"/>
</dbReference>
<dbReference type="HOGENOM" id="CLU_1143967_0_0_1"/>
<protein>
    <recommendedName>
        <fullName evidence="9">TF-B3 domain-containing protein</fullName>
    </recommendedName>
</protein>
<dbReference type="OMA" id="NHEATTF"/>
<keyword evidence="4" id="KW-0238">DNA-binding</keyword>
<dbReference type="STRING" id="51351.M4EKH6"/>
<dbReference type="CDD" id="cd10017">
    <property type="entry name" value="B3_DNA"/>
    <property type="match status" value="1"/>
</dbReference>
<accession>M4EKH6</accession>
<evidence type="ECO:0000256" key="2">
    <source>
        <dbReference type="ARBA" id="ARBA00007853"/>
    </source>
</evidence>
<evidence type="ECO:0000313" key="10">
    <source>
        <dbReference type="EnsemblPlants" id="Bra029293.1-P"/>
    </source>
</evidence>
<dbReference type="FunFam" id="2.40.330.10:FF:000001">
    <property type="entry name" value="Auxin response factor"/>
    <property type="match status" value="1"/>
</dbReference>
<dbReference type="InParanoid" id="M4EKH6"/>
<dbReference type="Pfam" id="PF06507">
    <property type="entry name" value="ARF_AD"/>
    <property type="match status" value="1"/>
</dbReference>
<dbReference type="InterPro" id="IPR015300">
    <property type="entry name" value="DNA-bd_pseudobarrel_sf"/>
</dbReference>
<organism evidence="10 11">
    <name type="scientific">Brassica campestris</name>
    <name type="common">Field mustard</name>
    <dbReference type="NCBI Taxonomy" id="3711"/>
    <lineage>
        <taxon>Eukaryota</taxon>
        <taxon>Viridiplantae</taxon>
        <taxon>Streptophyta</taxon>
        <taxon>Embryophyta</taxon>
        <taxon>Tracheophyta</taxon>
        <taxon>Spermatophyta</taxon>
        <taxon>Magnoliopsida</taxon>
        <taxon>eudicotyledons</taxon>
        <taxon>Gunneridae</taxon>
        <taxon>Pentapetalae</taxon>
        <taxon>rosids</taxon>
        <taxon>malvids</taxon>
        <taxon>Brassicales</taxon>
        <taxon>Brassicaceae</taxon>
        <taxon>Brassiceae</taxon>
        <taxon>Brassica</taxon>
    </lineage>
</organism>
<proteinExistence type="inferred from homology"/>
<dbReference type="AlphaFoldDB" id="M4EKH6"/>
<dbReference type="Proteomes" id="UP000011750">
    <property type="component" value="Chromosome A02"/>
</dbReference>
<evidence type="ECO:0000256" key="3">
    <source>
        <dbReference type="ARBA" id="ARBA00023015"/>
    </source>
</evidence>
<feature type="domain" description="TF-B3" evidence="9">
    <location>
        <begin position="27"/>
        <end position="129"/>
    </location>
</feature>
<dbReference type="SUPFAM" id="SSF101936">
    <property type="entry name" value="DNA-binding pseudobarrel domain"/>
    <property type="match status" value="1"/>
</dbReference>
<evidence type="ECO:0000256" key="1">
    <source>
        <dbReference type="ARBA" id="ARBA00004123"/>
    </source>
</evidence>
<keyword evidence="3" id="KW-0805">Transcription regulation</keyword>
<reference evidence="10 11" key="2">
    <citation type="journal article" date="2018" name="Hortic Res">
        <title>Improved Brassica rapa reference genome by single-molecule sequencing and chromosome conformation capture technologies.</title>
        <authorList>
            <person name="Zhang L."/>
            <person name="Cai X."/>
            <person name="Wu J."/>
            <person name="Liu M."/>
            <person name="Grob S."/>
            <person name="Cheng F."/>
            <person name="Liang J."/>
            <person name="Cai C."/>
            <person name="Liu Z."/>
            <person name="Liu B."/>
            <person name="Wang F."/>
            <person name="Li S."/>
            <person name="Liu F."/>
            <person name="Li X."/>
            <person name="Cheng L."/>
            <person name="Yang W."/>
            <person name="Li M.H."/>
            <person name="Grossniklaus U."/>
            <person name="Zheng H."/>
            <person name="Wang X."/>
        </authorList>
    </citation>
    <scope>NUCLEOTIDE SEQUENCE [LARGE SCALE GENOMIC DNA]</scope>
    <source>
        <strain evidence="10 11">cv. Chiifu-401-42</strain>
    </source>
</reference>
<evidence type="ECO:0000256" key="4">
    <source>
        <dbReference type="ARBA" id="ARBA00023125"/>
    </source>
</evidence>
<dbReference type="Gramene" id="Bra029293.1">
    <property type="protein sequence ID" value="Bra029293.1-P"/>
    <property type="gene ID" value="Bra029293"/>
</dbReference>
<dbReference type="GO" id="GO:0005634">
    <property type="term" value="C:nucleus"/>
    <property type="evidence" value="ECO:0007669"/>
    <property type="project" value="UniProtKB-SubCell"/>
</dbReference>
<evidence type="ECO:0000259" key="9">
    <source>
        <dbReference type="PROSITE" id="PS50863"/>
    </source>
</evidence>
<evidence type="ECO:0000313" key="11">
    <source>
        <dbReference type="Proteomes" id="UP000011750"/>
    </source>
</evidence>
<dbReference type="InterPro" id="IPR003340">
    <property type="entry name" value="B3_DNA-bd"/>
</dbReference>
<dbReference type="Gene3D" id="2.30.30.1040">
    <property type="match status" value="1"/>
</dbReference>
<dbReference type="eggNOG" id="ENOG502QRXI">
    <property type="taxonomic scope" value="Eukaryota"/>
</dbReference>
<dbReference type="PROSITE" id="PS50863">
    <property type="entry name" value="B3"/>
    <property type="match status" value="1"/>
</dbReference>
<dbReference type="EnsemblPlants" id="Bra029293.1">
    <property type="protein sequence ID" value="Bra029293.1-P"/>
    <property type="gene ID" value="Bra029293"/>
</dbReference>
<keyword evidence="6" id="KW-0539">Nucleus</keyword>
<name>M4EKH6_BRACM</name>
<feature type="region of interest" description="Disordered" evidence="8">
    <location>
        <begin position="1"/>
        <end position="21"/>
    </location>
</feature>
<dbReference type="GO" id="GO:0006355">
    <property type="term" value="P:regulation of DNA-templated transcription"/>
    <property type="evidence" value="ECO:0007669"/>
    <property type="project" value="InterPro"/>
</dbReference>
<feature type="region of interest" description="Disordered" evidence="8">
    <location>
        <begin position="204"/>
        <end position="243"/>
    </location>
</feature>
<comment type="subcellular location">
    <subcellularLocation>
        <location evidence="1">Nucleus</location>
    </subcellularLocation>
</comment>
<dbReference type="SMART" id="SM01019">
    <property type="entry name" value="B3"/>
    <property type="match status" value="1"/>
</dbReference>
<evidence type="ECO:0000256" key="7">
    <source>
        <dbReference type="ARBA" id="ARBA00023294"/>
    </source>
</evidence>
<dbReference type="PANTHER" id="PTHR31384">
    <property type="entry name" value="AUXIN RESPONSE FACTOR 4-RELATED"/>
    <property type="match status" value="1"/>
</dbReference>
<dbReference type="PANTHER" id="PTHR31384:SF79">
    <property type="entry name" value="AUXIN RESPONSE FACTOR 2"/>
    <property type="match status" value="1"/>
</dbReference>
<keyword evidence="5" id="KW-0804">Transcription</keyword>
<keyword evidence="11" id="KW-1185">Reference proteome</keyword>
<dbReference type="FunFam" id="2.30.30.1040:FF:000001">
    <property type="entry name" value="Auxin response factor"/>
    <property type="match status" value="1"/>
</dbReference>
<feature type="compositionally biased region" description="Basic and acidic residues" evidence="8">
    <location>
        <begin position="233"/>
        <end position="243"/>
    </location>
</feature>
<evidence type="ECO:0000256" key="6">
    <source>
        <dbReference type="ARBA" id="ARBA00023242"/>
    </source>
</evidence>
<comment type="similarity">
    <text evidence="2">Belongs to the ARF family.</text>
</comment>
<reference evidence="10" key="3">
    <citation type="submission" date="2023-03" db="UniProtKB">
        <authorList>
            <consortium name="EnsemblPlants"/>
        </authorList>
    </citation>
    <scope>IDENTIFICATION</scope>
    <source>
        <strain evidence="10">cv. Chiifu-401-42</strain>
    </source>
</reference>
<dbReference type="GO" id="GO:0009734">
    <property type="term" value="P:auxin-activated signaling pathway"/>
    <property type="evidence" value="ECO:0007669"/>
    <property type="project" value="UniProtKB-KW"/>
</dbReference>